<dbReference type="SUPFAM" id="SSF158472">
    <property type="entry name" value="HAMP domain-like"/>
    <property type="match status" value="1"/>
</dbReference>
<evidence type="ECO:0000313" key="14">
    <source>
        <dbReference type="EMBL" id="OBR66298.1"/>
    </source>
</evidence>
<dbReference type="GO" id="GO:0005886">
    <property type="term" value="C:plasma membrane"/>
    <property type="evidence" value="ECO:0007669"/>
    <property type="project" value="UniProtKB-SubCell"/>
</dbReference>
<dbReference type="PANTHER" id="PTHR34220">
    <property type="entry name" value="SENSOR HISTIDINE KINASE YPDA"/>
    <property type="match status" value="1"/>
</dbReference>
<evidence type="ECO:0000256" key="11">
    <source>
        <dbReference type="ARBA" id="ARBA00023136"/>
    </source>
</evidence>
<dbReference type="Gene3D" id="3.30.565.10">
    <property type="entry name" value="Histidine kinase-like ATPase, C-terminal domain"/>
    <property type="match status" value="1"/>
</dbReference>
<dbReference type="InterPro" id="IPR050640">
    <property type="entry name" value="Bact_2-comp_sensor_kinase"/>
</dbReference>
<dbReference type="InterPro" id="IPR036890">
    <property type="entry name" value="HATPase_C_sf"/>
</dbReference>
<protein>
    <recommendedName>
        <fullName evidence="13">HAMP domain-containing protein</fullName>
    </recommendedName>
</protein>
<evidence type="ECO:0000256" key="12">
    <source>
        <dbReference type="SAM" id="Phobius"/>
    </source>
</evidence>
<dbReference type="STRING" id="1844972.A7K91_24005"/>
<proteinExistence type="predicted"/>
<evidence type="ECO:0000256" key="2">
    <source>
        <dbReference type="ARBA" id="ARBA00022475"/>
    </source>
</evidence>
<dbReference type="Gene3D" id="6.10.340.10">
    <property type="match status" value="1"/>
</dbReference>
<evidence type="ECO:0000256" key="4">
    <source>
        <dbReference type="ARBA" id="ARBA00022679"/>
    </source>
</evidence>
<keyword evidence="9 12" id="KW-1133">Transmembrane helix</keyword>
<feature type="transmembrane region" description="Helical" evidence="12">
    <location>
        <begin position="289"/>
        <end position="311"/>
    </location>
</feature>
<dbReference type="InterPro" id="IPR003660">
    <property type="entry name" value="HAMP_dom"/>
</dbReference>
<dbReference type="SUPFAM" id="SSF55874">
    <property type="entry name" value="ATPase domain of HSP90 chaperone/DNA topoisomerase II/histidine kinase"/>
    <property type="match status" value="1"/>
</dbReference>
<dbReference type="AlphaFoldDB" id="A0A1A5YL85"/>
<evidence type="ECO:0000256" key="8">
    <source>
        <dbReference type="ARBA" id="ARBA00022840"/>
    </source>
</evidence>
<keyword evidence="7" id="KW-0418">Kinase</keyword>
<comment type="caution">
    <text evidence="14">The sequence shown here is derived from an EMBL/GenBank/DDBJ whole genome shotgun (WGS) entry which is preliminary data.</text>
</comment>
<dbReference type="EMBL" id="LYPA01000047">
    <property type="protein sequence ID" value="OBR66298.1"/>
    <property type="molecule type" value="Genomic_DNA"/>
</dbReference>
<keyword evidence="2" id="KW-1003">Cell membrane</keyword>
<keyword evidence="4" id="KW-0808">Transferase</keyword>
<organism evidence="14 15">
    <name type="scientific">Paenibacillus oryzae</name>
    <dbReference type="NCBI Taxonomy" id="1844972"/>
    <lineage>
        <taxon>Bacteria</taxon>
        <taxon>Bacillati</taxon>
        <taxon>Bacillota</taxon>
        <taxon>Bacilli</taxon>
        <taxon>Bacillales</taxon>
        <taxon>Paenibacillaceae</taxon>
        <taxon>Paenibacillus</taxon>
    </lineage>
</organism>
<keyword evidence="6" id="KW-0547">Nucleotide-binding</keyword>
<sequence length="601" mass="67134">MPLKSISIRFRLMVLMIALTTLPVITVTWQATNNTRSSVETEMIGANKSRMMWASQYVDELIQQIDTLFYALHIRSDLVGELARVDELDAEERFRLQNTLFAAMNTAYYSFSRKIDNLTLYIHATGRAYSVNYANSGMNHSLEIEDGPWSRIQKQPIGLYFKSSGGMLSAYHSMNEFQGQELIGGIAVRIDDKVWGQAASLLQSEPESSIFLINDEGELLPGSSPLPEDEGLIAVLEDIKPESPDVRFIRTDNYYAFAKLVGGGQLHIVKAIPAATIDAIARKTMMAGIWTGVLFAVISIILSIVVSLRISRPIVSLAKTMRKAHIHDFEMKAVQSKDEIGLLEVGYNFMMARMKALIENEYQREIDLKNAQLIALQAQINPHFLNNTLHMIGGMALVKGAPEIYRVTHVMGDLLRYSISSEQEQTVQLSDEMKHTSNYLYIQEQRFAGRCTVKLLVEERAGAVTMPKFTLQPIVENAFEHGLQAKQGEWRLEIRARVIGKRLVLIVKDGGVGMERERLAQLRRELASTGRSTISSSPSDGLGRRRGIGLSNVHGRLAIIYGKRYGIRLFSEKDAGTLVVLALPAADAMVDDGKNKGDFYV</sequence>
<evidence type="ECO:0000256" key="1">
    <source>
        <dbReference type="ARBA" id="ARBA00004651"/>
    </source>
</evidence>
<reference evidence="14 15" key="1">
    <citation type="submission" date="2016-05" db="EMBL/GenBank/DDBJ databases">
        <title>Paenibacillus oryzae. sp. nov., isolated from the rice root.</title>
        <authorList>
            <person name="Zhang J."/>
            <person name="Zhang X."/>
        </authorList>
    </citation>
    <scope>NUCLEOTIDE SEQUENCE [LARGE SCALE GENOMIC DNA]</scope>
    <source>
        <strain evidence="14 15">1DrF-4</strain>
    </source>
</reference>
<keyword evidence="3" id="KW-0597">Phosphoprotein</keyword>
<keyword evidence="15" id="KW-1185">Reference proteome</keyword>
<dbReference type="InterPro" id="IPR003594">
    <property type="entry name" value="HATPase_dom"/>
</dbReference>
<evidence type="ECO:0000313" key="15">
    <source>
        <dbReference type="Proteomes" id="UP000092024"/>
    </source>
</evidence>
<dbReference type="RefSeq" id="WP_068681898.1">
    <property type="nucleotide sequence ID" value="NZ_LYPA01000047.1"/>
</dbReference>
<dbReference type="GO" id="GO:0000155">
    <property type="term" value="F:phosphorelay sensor kinase activity"/>
    <property type="evidence" value="ECO:0007669"/>
    <property type="project" value="InterPro"/>
</dbReference>
<feature type="transmembrane region" description="Helical" evidence="12">
    <location>
        <begin position="12"/>
        <end position="31"/>
    </location>
</feature>
<evidence type="ECO:0000256" key="7">
    <source>
        <dbReference type="ARBA" id="ARBA00022777"/>
    </source>
</evidence>
<dbReference type="PANTHER" id="PTHR34220:SF11">
    <property type="entry name" value="SENSOR PROTEIN KINASE HPTS"/>
    <property type="match status" value="1"/>
</dbReference>
<dbReference type="PROSITE" id="PS50885">
    <property type="entry name" value="HAMP"/>
    <property type="match status" value="1"/>
</dbReference>
<gene>
    <name evidence="14" type="ORF">A7K91_24005</name>
</gene>
<dbReference type="OrthoDB" id="9776552at2"/>
<evidence type="ECO:0000256" key="5">
    <source>
        <dbReference type="ARBA" id="ARBA00022692"/>
    </source>
</evidence>
<keyword evidence="10" id="KW-0902">Two-component regulatory system</keyword>
<evidence type="ECO:0000256" key="10">
    <source>
        <dbReference type="ARBA" id="ARBA00023012"/>
    </source>
</evidence>
<dbReference type="Pfam" id="PF02518">
    <property type="entry name" value="HATPase_c"/>
    <property type="match status" value="1"/>
</dbReference>
<keyword evidence="11 12" id="KW-0472">Membrane</keyword>
<dbReference type="InterPro" id="IPR010559">
    <property type="entry name" value="Sig_transdc_His_kin_internal"/>
</dbReference>
<evidence type="ECO:0000256" key="3">
    <source>
        <dbReference type="ARBA" id="ARBA00022553"/>
    </source>
</evidence>
<dbReference type="Pfam" id="PF06580">
    <property type="entry name" value="His_kinase"/>
    <property type="match status" value="1"/>
</dbReference>
<feature type="domain" description="HAMP" evidence="13">
    <location>
        <begin position="308"/>
        <end position="359"/>
    </location>
</feature>
<evidence type="ECO:0000259" key="13">
    <source>
        <dbReference type="PROSITE" id="PS50885"/>
    </source>
</evidence>
<dbReference type="Proteomes" id="UP000092024">
    <property type="component" value="Unassembled WGS sequence"/>
</dbReference>
<accession>A0A1A5YL85</accession>
<evidence type="ECO:0000256" key="9">
    <source>
        <dbReference type="ARBA" id="ARBA00022989"/>
    </source>
</evidence>
<name>A0A1A5YL85_9BACL</name>
<evidence type="ECO:0000256" key="6">
    <source>
        <dbReference type="ARBA" id="ARBA00022741"/>
    </source>
</evidence>
<dbReference type="GO" id="GO:0005524">
    <property type="term" value="F:ATP binding"/>
    <property type="evidence" value="ECO:0007669"/>
    <property type="project" value="UniProtKB-KW"/>
</dbReference>
<keyword evidence="8" id="KW-0067">ATP-binding</keyword>
<keyword evidence="5 12" id="KW-0812">Transmembrane</keyword>
<comment type="subcellular location">
    <subcellularLocation>
        <location evidence="1">Cell membrane</location>
        <topology evidence="1">Multi-pass membrane protein</topology>
    </subcellularLocation>
</comment>